<proteinExistence type="predicted"/>
<dbReference type="HOGENOM" id="CLU_1758763_0_0_1"/>
<dbReference type="OrthoDB" id="3942661at2759"/>
<organism evidence="2 3">
    <name type="scientific">Dothistroma septosporum (strain NZE10 / CBS 128990)</name>
    <name type="common">Red band needle blight fungus</name>
    <name type="synonym">Mycosphaerella pini</name>
    <dbReference type="NCBI Taxonomy" id="675120"/>
    <lineage>
        <taxon>Eukaryota</taxon>
        <taxon>Fungi</taxon>
        <taxon>Dikarya</taxon>
        <taxon>Ascomycota</taxon>
        <taxon>Pezizomycotina</taxon>
        <taxon>Dothideomycetes</taxon>
        <taxon>Dothideomycetidae</taxon>
        <taxon>Mycosphaerellales</taxon>
        <taxon>Mycosphaerellaceae</taxon>
        <taxon>Dothistroma</taxon>
    </lineage>
</organism>
<dbReference type="STRING" id="675120.N1PX87"/>
<accession>N1PX87</accession>
<keyword evidence="3" id="KW-1185">Reference proteome</keyword>
<dbReference type="AlphaFoldDB" id="N1PX87"/>
<reference evidence="2 3" key="2">
    <citation type="journal article" date="2012" name="PLoS Pathog.">
        <title>Diverse lifestyles and strategies of plant pathogenesis encoded in the genomes of eighteen Dothideomycetes fungi.</title>
        <authorList>
            <person name="Ohm R.A."/>
            <person name="Feau N."/>
            <person name="Henrissat B."/>
            <person name="Schoch C.L."/>
            <person name="Horwitz B.A."/>
            <person name="Barry K.W."/>
            <person name="Condon B.J."/>
            <person name="Copeland A.C."/>
            <person name="Dhillon B."/>
            <person name="Glaser F."/>
            <person name="Hesse C.N."/>
            <person name="Kosti I."/>
            <person name="LaButti K."/>
            <person name="Lindquist E.A."/>
            <person name="Lucas S."/>
            <person name="Salamov A.A."/>
            <person name="Bradshaw R.E."/>
            <person name="Ciuffetti L."/>
            <person name="Hamelin R.C."/>
            <person name="Kema G.H.J."/>
            <person name="Lawrence C."/>
            <person name="Scott J.A."/>
            <person name="Spatafora J.W."/>
            <person name="Turgeon B.G."/>
            <person name="de Wit P.J.G.M."/>
            <person name="Zhong S."/>
            <person name="Goodwin S.B."/>
            <person name="Grigoriev I.V."/>
        </authorList>
    </citation>
    <scope>NUCLEOTIDE SEQUENCE [LARGE SCALE GENOMIC DNA]</scope>
    <source>
        <strain evidence="3">NZE10 / CBS 128990</strain>
    </source>
</reference>
<dbReference type="EMBL" id="KB446537">
    <property type="protein sequence ID" value="EME46839.1"/>
    <property type="molecule type" value="Genomic_DNA"/>
</dbReference>
<protein>
    <submittedName>
        <fullName evidence="2">Uncharacterized protein</fullName>
    </submittedName>
</protein>
<reference evidence="3" key="1">
    <citation type="journal article" date="2012" name="PLoS Genet.">
        <title>The genomes of the fungal plant pathogens Cladosporium fulvum and Dothistroma septosporum reveal adaptation to different hosts and lifestyles but also signatures of common ancestry.</title>
        <authorList>
            <person name="de Wit P.J.G.M."/>
            <person name="van der Burgt A."/>
            <person name="Oekmen B."/>
            <person name="Stergiopoulos I."/>
            <person name="Abd-Elsalam K.A."/>
            <person name="Aerts A.L."/>
            <person name="Bahkali A.H."/>
            <person name="Beenen H.G."/>
            <person name="Chettri P."/>
            <person name="Cox M.P."/>
            <person name="Datema E."/>
            <person name="de Vries R.P."/>
            <person name="Dhillon B."/>
            <person name="Ganley A.R."/>
            <person name="Griffiths S.A."/>
            <person name="Guo Y."/>
            <person name="Hamelin R.C."/>
            <person name="Henrissat B."/>
            <person name="Kabir M.S."/>
            <person name="Jashni M.K."/>
            <person name="Kema G."/>
            <person name="Klaubauf S."/>
            <person name="Lapidus A."/>
            <person name="Levasseur A."/>
            <person name="Lindquist E."/>
            <person name="Mehrabi R."/>
            <person name="Ohm R.A."/>
            <person name="Owen T.J."/>
            <person name="Salamov A."/>
            <person name="Schwelm A."/>
            <person name="Schijlen E."/>
            <person name="Sun H."/>
            <person name="van den Burg H.A."/>
            <person name="van Ham R.C.H.J."/>
            <person name="Zhang S."/>
            <person name="Goodwin S.B."/>
            <person name="Grigoriev I.V."/>
            <person name="Collemare J."/>
            <person name="Bradshaw R.E."/>
        </authorList>
    </citation>
    <scope>NUCLEOTIDE SEQUENCE [LARGE SCALE GENOMIC DNA]</scope>
    <source>
        <strain evidence="3">NZE10 / CBS 128990</strain>
    </source>
</reference>
<feature type="region of interest" description="Disordered" evidence="1">
    <location>
        <begin position="55"/>
        <end position="106"/>
    </location>
</feature>
<name>N1PX87_DOTSN</name>
<evidence type="ECO:0000256" key="1">
    <source>
        <dbReference type="SAM" id="MobiDB-lite"/>
    </source>
</evidence>
<gene>
    <name evidence="2" type="ORF">DOTSEDRAFT_70714</name>
</gene>
<evidence type="ECO:0000313" key="3">
    <source>
        <dbReference type="Proteomes" id="UP000016933"/>
    </source>
</evidence>
<evidence type="ECO:0000313" key="2">
    <source>
        <dbReference type="EMBL" id="EME46839.1"/>
    </source>
</evidence>
<sequence length="148" mass="16087">MDSRRAISSLSVSKYGVMVDEKSVDILLSGDNPDAAVNKVRADSFCSGDFDMTEEELDELVPPKPAQLPAIQAPKPMPPPPMPARATKKVQTRAPPRPRTIMMKPHSAIKGPFLPASSLYCSPDFGFTSTQLESFIDDDIQLSQAVRG</sequence>
<dbReference type="Proteomes" id="UP000016933">
    <property type="component" value="Unassembled WGS sequence"/>
</dbReference>